<dbReference type="EMBL" id="FOQK01000039">
    <property type="protein sequence ID" value="SFI43642.1"/>
    <property type="molecule type" value="Genomic_DNA"/>
</dbReference>
<dbReference type="RefSeq" id="WP_075445809.1">
    <property type="nucleotide sequence ID" value="NZ_FOQK01000039.1"/>
</dbReference>
<evidence type="ECO:0000313" key="2">
    <source>
        <dbReference type="EMBL" id="SFI43642.1"/>
    </source>
</evidence>
<dbReference type="InterPro" id="IPR038148">
    <property type="entry name" value="Tn1545/Tn916_Xis"/>
</dbReference>
<name>A0A1I3I6U6_SELRU</name>
<organism evidence="2 3">
    <name type="scientific">Selenomonas ruminantium</name>
    <dbReference type="NCBI Taxonomy" id="971"/>
    <lineage>
        <taxon>Bacteria</taxon>
        <taxon>Bacillati</taxon>
        <taxon>Bacillota</taxon>
        <taxon>Negativicutes</taxon>
        <taxon>Selenomonadales</taxon>
        <taxon>Selenomonadaceae</taxon>
        <taxon>Selenomonas</taxon>
    </lineage>
</organism>
<gene>
    <name evidence="2" type="ORF">SAMN04487861_13913</name>
</gene>
<evidence type="ECO:0000313" key="3">
    <source>
        <dbReference type="Proteomes" id="UP000183639"/>
    </source>
</evidence>
<dbReference type="InterPro" id="IPR041657">
    <property type="entry name" value="HTH_17"/>
</dbReference>
<dbReference type="AlphaFoldDB" id="A0A1I3I6U6"/>
<feature type="domain" description="Helix-turn-helix" evidence="1">
    <location>
        <begin position="8"/>
        <end position="56"/>
    </location>
</feature>
<protein>
    <submittedName>
        <fullName evidence="2">DNA binding domain-containing protein, excisionase family</fullName>
    </submittedName>
</protein>
<dbReference type="Proteomes" id="UP000183639">
    <property type="component" value="Unassembled WGS sequence"/>
</dbReference>
<sequence length="69" mass="7864">MQNQEKILLTINEFSRITGIGEKTARRLSHVRGFPALRVGRRIMIHRTAADKWLADCAAHQDNCLPSLH</sequence>
<dbReference type="Gene3D" id="3.90.105.50">
    <property type="match status" value="1"/>
</dbReference>
<proteinExistence type="predicted"/>
<dbReference type="NCBIfam" id="TIGR01764">
    <property type="entry name" value="excise"/>
    <property type="match status" value="1"/>
</dbReference>
<dbReference type="Pfam" id="PF12728">
    <property type="entry name" value="HTH_17"/>
    <property type="match status" value="1"/>
</dbReference>
<reference evidence="2 3" key="1">
    <citation type="submission" date="2016-10" db="EMBL/GenBank/DDBJ databases">
        <authorList>
            <person name="de Groot N.N."/>
        </authorList>
    </citation>
    <scope>NUCLEOTIDE SEQUENCE [LARGE SCALE GENOMIC DNA]</scope>
    <source>
        <strain evidence="2 3">Z108</strain>
    </source>
</reference>
<dbReference type="GO" id="GO:0003677">
    <property type="term" value="F:DNA binding"/>
    <property type="evidence" value="ECO:0007669"/>
    <property type="project" value="InterPro"/>
</dbReference>
<evidence type="ECO:0000259" key="1">
    <source>
        <dbReference type="Pfam" id="PF12728"/>
    </source>
</evidence>
<dbReference type="InterPro" id="IPR010093">
    <property type="entry name" value="SinI_DNA-bd"/>
</dbReference>
<accession>A0A1I3I6U6</accession>